<dbReference type="SUPFAM" id="SSF57997">
    <property type="entry name" value="Tropomyosin"/>
    <property type="match status" value="1"/>
</dbReference>
<dbReference type="EMBL" id="CALNXK010000261">
    <property type="protein sequence ID" value="CAH3179704.1"/>
    <property type="molecule type" value="Genomic_DNA"/>
</dbReference>
<keyword evidence="2 3" id="KW-0067">ATP-binding</keyword>
<organism evidence="7 8">
    <name type="scientific">Porites lobata</name>
    <dbReference type="NCBI Taxonomy" id="104759"/>
    <lineage>
        <taxon>Eukaryota</taxon>
        <taxon>Metazoa</taxon>
        <taxon>Cnidaria</taxon>
        <taxon>Anthozoa</taxon>
        <taxon>Hexacorallia</taxon>
        <taxon>Scleractinia</taxon>
        <taxon>Fungiina</taxon>
        <taxon>Poritidae</taxon>
        <taxon>Porites</taxon>
    </lineage>
</organism>
<dbReference type="InterPro" id="IPR051681">
    <property type="entry name" value="Ser/Thr_Kinases-Pseudokinases"/>
</dbReference>
<feature type="domain" description="Protein kinase" evidence="6">
    <location>
        <begin position="189"/>
        <end position="430"/>
    </location>
</feature>
<feature type="region of interest" description="Disordered" evidence="5">
    <location>
        <begin position="1"/>
        <end position="21"/>
    </location>
</feature>
<dbReference type="InterPro" id="IPR011009">
    <property type="entry name" value="Kinase-like_dom_sf"/>
</dbReference>
<dbReference type="InterPro" id="IPR017441">
    <property type="entry name" value="Protein_kinase_ATP_BS"/>
</dbReference>
<dbReference type="InterPro" id="IPR000719">
    <property type="entry name" value="Prot_kinase_dom"/>
</dbReference>
<dbReference type="Gene3D" id="1.10.510.10">
    <property type="entry name" value="Transferase(Phosphotransferase) domain 1"/>
    <property type="match status" value="1"/>
</dbReference>
<evidence type="ECO:0000256" key="1">
    <source>
        <dbReference type="ARBA" id="ARBA00022741"/>
    </source>
</evidence>
<evidence type="ECO:0000259" key="6">
    <source>
        <dbReference type="PROSITE" id="PS50011"/>
    </source>
</evidence>
<dbReference type="Pfam" id="PF00069">
    <property type="entry name" value="Pkinase"/>
    <property type="match status" value="1"/>
</dbReference>
<evidence type="ECO:0000313" key="7">
    <source>
        <dbReference type="EMBL" id="CAH3179704.1"/>
    </source>
</evidence>
<dbReference type="Proteomes" id="UP001159405">
    <property type="component" value="Unassembled WGS sequence"/>
</dbReference>
<evidence type="ECO:0000256" key="3">
    <source>
        <dbReference type="PROSITE-ProRule" id="PRU10141"/>
    </source>
</evidence>
<evidence type="ECO:0000256" key="2">
    <source>
        <dbReference type="ARBA" id="ARBA00022840"/>
    </source>
</evidence>
<keyword evidence="8" id="KW-1185">Reference proteome</keyword>
<dbReference type="InterPro" id="IPR008266">
    <property type="entry name" value="Tyr_kinase_AS"/>
</dbReference>
<dbReference type="PANTHER" id="PTHR44329:SF298">
    <property type="entry name" value="MIXED LINEAGE KINASE DOMAIN-LIKE PROTEIN"/>
    <property type="match status" value="1"/>
</dbReference>
<proteinExistence type="predicted"/>
<dbReference type="Gene3D" id="3.30.200.20">
    <property type="entry name" value="Phosphorylase Kinase, domain 1"/>
    <property type="match status" value="1"/>
</dbReference>
<dbReference type="PROSITE" id="PS50011">
    <property type="entry name" value="PROTEIN_KINASE_DOM"/>
    <property type="match status" value="1"/>
</dbReference>
<dbReference type="PROSITE" id="PS00107">
    <property type="entry name" value="PROTEIN_KINASE_ATP"/>
    <property type="match status" value="1"/>
</dbReference>
<keyword evidence="1 3" id="KW-0547">Nucleotide-binding</keyword>
<evidence type="ECO:0000256" key="4">
    <source>
        <dbReference type="SAM" id="Coils"/>
    </source>
</evidence>
<dbReference type="SUPFAM" id="SSF56112">
    <property type="entry name" value="Protein kinase-like (PK-like)"/>
    <property type="match status" value="1"/>
</dbReference>
<evidence type="ECO:0000256" key="5">
    <source>
        <dbReference type="SAM" id="MobiDB-lite"/>
    </source>
</evidence>
<feature type="coiled-coil region" evidence="4">
    <location>
        <begin position="26"/>
        <end position="176"/>
    </location>
</feature>
<feature type="non-terminal residue" evidence="7">
    <location>
        <position position="1"/>
    </location>
</feature>
<gene>
    <name evidence="7" type="ORF">PLOB_00022384</name>
</gene>
<dbReference type="PANTHER" id="PTHR44329">
    <property type="entry name" value="SERINE/THREONINE-PROTEIN KINASE TNNI3K-RELATED"/>
    <property type="match status" value="1"/>
</dbReference>
<evidence type="ECO:0000313" key="8">
    <source>
        <dbReference type="Proteomes" id="UP001159405"/>
    </source>
</evidence>
<dbReference type="Gene3D" id="1.10.287.2610">
    <property type="match status" value="1"/>
</dbReference>
<protein>
    <recommendedName>
        <fullName evidence="6">Protein kinase domain-containing protein</fullName>
    </recommendedName>
</protein>
<comment type="caution">
    <text evidence="7">The sequence shown here is derived from an EMBL/GenBank/DDBJ whole genome shotgun (WGS) entry which is preliminary data.</text>
</comment>
<keyword evidence="4" id="KW-0175">Coiled coil</keyword>
<name>A0ABN8RJW8_9CNID</name>
<accession>A0ABN8RJW8</accession>
<reference evidence="7 8" key="1">
    <citation type="submission" date="2022-05" db="EMBL/GenBank/DDBJ databases">
        <authorList>
            <consortium name="Genoscope - CEA"/>
            <person name="William W."/>
        </authorList>
    </citation>
    <scope>NUCLEOTIDE SEQUENCE [LARGE SCALE GENOMIC DNA]</scope>
</reference>
<sequence>LEKKQNLRKANSPRRTSEIESQWRDFQRCEENFQRQKREMQQREQDLQRKLRVVKERYQDSQSHLTDIEQHEQNMQRLLRELQEREKNSQRQLMEFQQREQNMQRLLRELQEREKNSQRQLRDFQQREENSQRQLVELQRQLREIGQQLTNCRGQVSEVQLSLSTAQQTINQLRNQETRDWVIPRDEIQNTEKYLGRGGWGIVNEGTYCGCSVAVKQIHELILSPHNINLFEREMNIASKCRHPHLLQFIGATIDEGTPLFVTELMEKSLRTLLEQRQLSETEIAVISLDLARALNYLHRKKPEPIIHRDVSSANVLLWRQDDQWRAKVSDYGTANFIQQTMTVAPGAMIYSAPEALTSNQTVKVDVYSFGVLLSEMCIRELPDPSKREEQVVLVTNGAFRGVVRRCLIRDPGQRPTMQEIIDELKDADVSS</sequence>
<feature type="binding site" evidence="3">
    <location>
        <position position="216"/>
    </location>
    <ligand>
        <name>ATP</name>
        <dbReference type="ChEBI" id="CHEBI:30616"/>
    </ligand>
</feature>
<dbReference type="PROSITE" id="PS00109">
    <property type="entry name" value="PROTEIN_KINASE_TYR"/>
    <property type="match status" value="1"/>
</dbReference>